<dbReference type="InterPro" id="IPR036259">
    <property type="entry name" value="MFS_trans_sf"/>
</dbReference>
<accession>A0A2T7NBJ5</accession>
<dbReference type="Pfam" id="PF07690">
    <property type="entry name" value="MFS_1"/>
    <property type="match status" value="2"/>
</dbReference>
<feature type="compositionally biased region" description="Basic and acidic residues" evidence="1">
    <location>
        <begin position="62"/>
        <end position="77"/>
    </location>
</feature>
<evidence type="ECO:0000313" key="4">
    <source>
        <dbReference type="Proteomes" id="UP000245119"/>
    </source>
</evidence>
<dbReference type="PANTHER" id="PTHR11360:SF306">
    <property type="entry name" value="RE01051P"/>
    <property type="match status" value="1"/>
</dbReference>
<dbReference type="InterPro" id="IPR011701">
    <property type="entry name" value="MFS"/>
</dbReference>
<evidence type="ECO:0000313" key="3">
    <source>
        <dbReference type="EMBL" id="PVD18529.1"/>
    </source>
</evidence>
<dbReference type="Proteomes" id="UP000245119">
    <property type="component" value="Linkage Group LG14"/>
</dbReference>
<dbReference type="EMBL" id="PZQS01000014">
    <property type="protein sequence ID" value="PVD18529.1"/>
    <property type="molecule type" value="Genomic_DNA"/>
</dbReference>
<sequence length="519" mass="56572">MTLCLSTGAIASHRDCLENSQTPVSSSFTETPVSDCFPMEKDNLSSACEGQQQGSGDNINDEFNKINDEKPNDKNTDIQDGLPVDRGWAWVIMIGFSHAMIVIPSITLQGHYFKTRRSFATAIANTGGSVAGMVFPPLVQYLISSYGPRGAILLSGGINMQGIVAACLLRPVVFYQKFSPNHADKLSSSENLQISENHLMSKRMKCEDKSLTDENHVTETTIETRRRLLVDSGCSQEKEDDTAAEVLPGTNHISPTFSDNSGGFVFKRSPLNSSLYSLANAPSASLVDICRSNLNLSTLLSPQTPAACVADDTSGLPQTDCREAATKSLGQRYMAKFLEVMNFSLMRNWMFRLILTYQTLGFTIGFVGVDLFSKLTSGLVADLGCIRRTHLVAIALVITSVACHFTRFYTTFATLALFAVVFGLFAGVCPNLSTVVIIDLLGLEHLGKSMGLFLVVNSIFTTANHPLIGALVETTGSMILPFHYIGVCVFLGAILLLLEPCARRLEERRVRVEMARTSI</sequence>
<evidence type="ECO:0000256" key="1">
    <source>
        <dbReference type="SAM" id="MobiDB-lite"/>
    </source>
</evidence>
<feature type="region of interest" description="Disordered" evidence="1">
    <location>
        <begin position="46"/>
        <end position="79"/>
    </location>
</feature>
<feature type="compositionally biased region" description="Polar residues" evidence="1">
    <location>
        <begin position="46"/>
        <end position="58"/>
    </location>
</feature>
<organism evidence="3 4">
    <name type="scientific">Pomacea canaliculata</name>
    <name type="common">Golden apple snail</name>
    <dbReference type="NCBI Taxonomy" id="400727"/>
    <lineage>
        <taxon>Eukaryota</taxon>
        <taxon>Metazoa</taxon>
        <taxon>Spiralia</taxon>
        <taxon>Lophotrochozoa</taxon>
        <taxon>Mollusca</taxon>
        <taxon>Gastropoda</taxon>
        <taxon>Caenogastropoda</taxon>
        <taxon>Architaenioglossa</taxon>
        <taxon>Ampullarioidea</taxon>
        <taxon>Ampullariidae</taxon>
        <taxon>Pomacea</taxon>
    </lineage>
</organism>
<comment type="caution">
    <text evidence="3">The sequence shown here is derived from an EMBL/GenBank/DDBJ whole genome shotgun (WGS) entry which is preliminary data.</text>
</comment>
<feature type="transmembrane region" description="Helical" evidence="2">
    <location>
        <begin position="151"/>
        <end position="169"/>
    </location>
</feature>
<feature type="transmembrane region" description="Helical" evidence="2">
    <location>
        <begin position="391"/>
        <end position="409"/>
    </location>
</feature>
<keyword evidence="4" id="KW-1185">Reference proteome</keyword>
<dbReference type="PANTHER" id="PTHR11360">
    <property type="entry name" value="MONOCARBOXYLATE TRANSPORTER"/>
    <property type="match status" value="1"/>
</dbReference>
<feature type="transmembrane region" description="Helical" evidence="2">
    <location>
        <begin position="119"/>
        <end position="139"/>
    </location>
</feature>
<dbReference type="SUPFAM" id="SSF103473">
    <property type="entry name" value="MFS general substrate transporter"/>
    <property type="match status" value="1"/>
</dbReference>
<keyword evidence="2" id="KW-0472">Membrane</keyword>
<gene>
    <name evidence="3" type="ORF">C0Q70_21078</name>
</gene>
<feature type="transmembrane region" description="Helical" evidence="2">
    <location>
        <begin position="415"/>
        <end position="438"/>
    </location>
</feature>
<dbReference type="Gene3D" id="1.20.1250.20">
    <property type="entry name" value="MFS general substrate transporter like domains"/>
    <property type="match status" value="2"/>
</dbReference>
<dbReference type="AlphaFoldDB" id="A0A2T7NBJ5"/>
<dbReference type="OrthoDB" id="6435476at2759"/>
<feature type="transmembrane region" description="Helical" evidence="2">
    <location>
        <begin position="87"/>
        <end position="107"/>
    </location>
</feature>
<dbReference type="GO" id="GO:0008028">
    <property type="term" value="F:monocarboxylic acid transmembrane transporter activity"/>
    <property type="evidence" value="ECO:0007669"/>
    <property type="project" value="TreeGrafter"/>
</dbReference>
<name>A0A2T7NBJ5_POMCA</name>
<keyword evidence="2" id="KW-0812">Transmembrane</keyword>
<evidence type="ECO:0008006" key="5">
    <source>
        <dbReference type="Google" id="ProtNLM"/>
    </source>
</evidence>
<reference evidence="3 4" key="1">
    <citation type="submission" date="2018-04" db="EMBL/GenBank/DDBJ databases">
        <title>The genome of golden apple snail Pomacea canaliculata provides insight into stress tolerance and invasive adaptation.</title>
        <authorList>
            <person name="Liu C."/>
            <person name="Liu B."/>
            <person name="Ren Y."/>
            <person name="Zhang Y."/>
            <person name="Wang H."/>
            <person name="Li S."/>
            <person name="Jiang F."/>
            <person name="Yin L."/>
            <person name="Zhang G."/>
            <person name="Qian W."/>
            <person name="Fan W."/>
        </authorList>
    </citation>
    <scope>NUCLEOTIDE SEQUENCE [LARGE SCALE GENOMIC DNA]</scope>
    <source>
        <strain evidence="3">SZHN2017</strain>
        <tissue evidence="3">Muscle</tissue>
    </source>
</reference>
<evidence type="ECO:0000256" key="2">
    <source>
        <dbReference type="SAM" id="Phobius"/>
    </source>
</evidence>
<dbReference type="InterPro" id="IPR050327">
    <property type="entry name" value="Proton-linked_MCT"/>
</dbReference>
<proteinExistence type="predicted"/>
<keyword evidence="2" id="KW-1133">Transmembrane helix</keyword>
<feature type="transmembrane region" description="Helical" evidence="2">
    <location>
        <begin position="478"/>
        <end position="498"/>
    </location>
</feature>
<protein>
    <recommendedName>
        <fullName evidence="5">Major facilitator superfamily (MFS) profile domain-containing protein</fullName>
    </recommendedName>
</protein>